<dbReference type="Proteomes" id="UP000031802">
    <property type="component" value="Unassembled WGS sequence"/>
</dbReference>
<name>A0A0B8T0E0_9SPHI</name>
<dbReference type="Gene3D" id="3.40.30.10">
    <property type="entry name" value="Glutaredoxin"/>
    <property type="match status" value="1"/>
</dbReference>
<accession>A0A0B8T0E0</accession>
<comment type="caution">
    <text evidence="1">The sequence shown here is derived from an EMBL/GenBank/DDBJ whole genome shotgun (WGS) entry which is preliminary data.</text>
</comment>
<reference evidence="1 2" key="2">
    <citation type="journal article" date="2015" name="PLoS ONE">
        <title>Whole-Genome Optical Mapping and Finished Genome Sequence of Sphingobacterium deserti sp. nov., a New Species Isolated from the Western Desert of China.</title>
        <authorList>
            <person name="Teng C."/>
            <person name="Zhou Z."/>
            <person name="Molnar I."/>
            <person name="Li X."/>
            <person name="Tang R."/>
            <person name="Chen M."/>
            <person name="Wang L."/>
            <person name="Su S."/>
            <person name="Zhang W."/>
            <person name="Lin M."/>
        </authorList>
    </citation>
    <scope>NUCLEOTIDE SEQUENCE [LARGE SCALE GENOMIC DNA]</scope>
    <source>
        <strain evidence="2">ACCC05744</strain>
    </source>
</reference>
<keyword evidence="2" id="KW-1185">Reference proteome</keyword>
<protein>
    <recommendedName>
        <fullName evidence="3">Thioredoxin</fullName>
    </recommendedName>
</protein>
<dbReference type="OrthoDB" id="6120799at2"/>
<gene>
    <name evidence="1" type="ORF">DI53_2181</name>
</gene>
<evidence type="ECO:0008006" key="3">
    <source>
        <dbReference type="Google" id="ProtNLM"/>
    </source>
</evidence>
<dbReference type="STRING" id="1229276.DI53_2181"/>
<reference evidence="2" key="1">
    <citation type="submission" date="2014-04" db="EMBL/GenBank/DDBJ databases">
        <title>Whole-Genome optical mapping and complete genome sequence of Sphingobacterium deserti sp. nov., a new spaces isolated from desert in the west of China.</title>
        <authorList>
            <person name="Teng C."/>
            <person name="Zhou Z."/>
            <person name="Li X."/>
            <person name="Chen M."/>
            <person name="Lin M."/>
            <person name="Wang L."/>
            <person name="Su S."/>
            <person name="Zhang C."/>
            <person name="Zhang W."/>
        </authorList>
    </citation>
    <scope>NUCLEOTIDE SEQUENCE [LARGE SCALE GENOMIC DNA]</scope>
    <source>
        <strain evidence="2">ACCC05744</strain>
    </source>
</reference>
<dbReference type="AlphaFoldDB" id="A0A0B8T0E0"/>
<dbReference type="RefSeq" id="WP_037498885.1">
    <property type="nucleotide sequence ID" value="NZ_JJMU01000032.1"/>
</dbReference>
<dbReference type="PATRIC" id="fig|1229276.3.peg.2243"/>
<organism evidence="1 2">
    <name type="scientific">Sphingobacterium deserti</name>
    <dbReference type="NCBI Taxonomy" id="1229276"/>
    <lineage>
        <taxon>Bacteria</taxon>
        <taxon>Pseudomonadati</taxon>
        <taxon>Bacteroidota</taxon>
        <taxon>Sphingobacteriia</taxon>
        <taxon>Sphingobacteriales</taxon>
        <taxon>Sphingobacteriaceae</taxon>
        <taxon>Sphingobacterium</taxon>
    </lineage>
</organism>
<proteinExistence type="predicted"/>
<dbReference type="eggNOG" id="COG0526">
    <property type="taxonomic scope" value="Bacteria"/>
</dbReference>
<evidence type="ECO:0000313" key="2">
    <source>
        <dbReference type="Proteomes" id="UP000031802"/>
    </source>
</evidence>
<dbReference type="Pfam" id="PF14595">
    <property type="entry name" value="Thioredoxin_9"/>
    <property type="match status" value="1"/>
</dbReference>
<evidence type="ECO:0000313" key="1">
    <source>
        <dbReference type="EMBL" id="KGE13987.1"/>
    </source>
</evidence>
<dbReference type="EMBL" id="JJMU01000032">
    <property type="protein sequence ID" value="KGE13987.1"/>
    <property type="molecule type" value="Genomic_DNA"/>
</dbReference>
<sequence>MTFLEYLDYFEQILESPQDFEPYGDQEYFNYTKLNWSRMNRWLKRFEPNDVMKNLIASITEHQHWIVITEPWCGDAAHAVAQLYQMVKNNPNIDFEIQLRDAAPFLIDDYLTDGGKSIPKLIIRNDVGHDKVIWGPRPHALQAIFSSMKAEGATFEQIKETMQKWYNEDKGEEIQRELINLLS</sequence>